<name>A0AAV6YPN1_ENGPU</name>
<dbReference type="AlphaFoldDB" id="A0AAV6YPN1"/>
<feature type="compositionally biased region" description="Polar residues" evidence="1">
    <location>
        <begin position="12"/>
        <end position="36"/>
    </location>
</feature>
<proteinExistence type="predicted"/>
<evidence type="ECO:0000256" key="1">
    <source>
        <dbReference type="SAM" id="MobiDB-lite"/>
    </source>
</evidence>
<sequence length="98" mass="10842">MRLASGAARSIPTPTNGPRSTLLRNGSIANTYSSGLRGQPWRTPDPTSKERPIQPFTSGKLSAPAYKTFSQLTNSPGRPYLRRTDQRYSWLTRSNAFA</sequence>
<keyword evidence="3" id="KW-1185">Reference proteome</keyword>
<dbReference type="Proteomes" id="UP000824782">
    <property type="component" value="Unassembled WGS sequence"/>
</dbReference>
<evidence type="ECO:0000313" key="2">
    <source>
        <dbReference type="EMBL" id="KAG8536915.1"/>
    </source>
</evidence>
<feature type="region of interest" description="Disordered" evidence="1">
    <location>
        <begin position="1"/>
        <end position="60"/>
    </location>
</feature>
<organism evidence="2 3">
    <name type="scientific">Engystomops pustulosus</name>
    <name type="common">Tungara frog</name>
    <name type="synonym">Physalaemus pustulosus</name>
    <dbReference type="NCBI Taxonomy" id="76066"/>
    <lineage>
        <taxon>Eukaryota</taxon>
        <taxon>Metazoa</taxon>
        <taxon>Chordata</taxon>
        <taxon>Craniata</taxon>
        <taxon>Vertebrata</taxon>
        <taxon>Euteleostomi</taxon>
        <taxon>Amphibia</taxon>
        <taxon>Batrachia</taxon>
        <taxon>Anura</taxon>
        <taxon>Neobatrachia</taxon>
        <taxon>Hyloidea</taxon>
        <taxon>Leptodactylidae</taxon>
        <taxon>Leiuperinae</taxon>
        <taxon>Engystomops</taxon>
    </lineage>
</organism>
<accession>A0AAV6YPN1</accession>
<comment type="caution">
    <text evidence="2">The sequence shown here is derived from an EMBL/GenBank/DDBJ whole genome shotgun (WGS) entry which is preliminary data.</text>
</comment>
<evidence type="ECO:0000313" key="3">
    <source>
        <dbReference type="Proteomes" id="UP000824782"/>
    </source>
</evidence>
<gene>
    <name evidence="2" type="ORF">GDO81_025446</name>
</gene>
<dbReference type="EMBL" id="WNYA01036436">
    <property type="protein sequence ID" value="KAG8536915.1"/>
    <property type="molecule type" value="Genomic_DNA"/>
</dbReference>
<protein>
    <submittedName>
        <fullName evidence="2">Uncharacterized protein</fullName>
    </submittedName>
</protein>
<reference evidence="2" key="1">
    <citation type="thesis" date="2020" institute="ProQuest LLC" country="789 East Eisenhower Parkway, Ann Arbor, MI, USA">
        <title>Comparative Genomics and Chromosome Evolution.</title>
        <authorList>
            <person name="Mudd A.B."/>
        </authorList>
    </citation>
    <scope>NUCLEOTIDE SEQUENCE</scope>
    <source>
        <strain evidence="2">237g6f4</strain>
        <tissue evidence="2">Blood</tissue>
    </source>
</reference>